<evidence type="ECO:0000313" key="3">
    <source>
        <dbReference type="Proteomes" id="UP000182836"/>
    </source>
</evidence>
<dbReference type="EMBL" id="FNED01000001">
    <property type="protein sequence ID" value="SDI06777.1"/>
    <property type="molecule type" value="Genomic_DNA"/>
</dbReference>
<proteinExistence type="predicted"/>
<dbReference type="GeneID" id="42308330"/>
<dbReference type="GO" id="GO:0035438">
    <property type="term" value="F:cyclic-di-GMP binding"/>
    <property type="evidence" value="ECO:0007669"/>
    <property type="project" value="InterPro"/>
</dbReference>
<protein>
    <submittedName>
        <fullName evidence="2">PilZ domain-containing protein</fullName>
    </submittedName>
</protein>
<name>A0A1G8HJA4_ANEMI</name>
<organism evidence="2 3">
    <name type="scientific">Aneurinibacillus migulanus</name>
    <name type="common">Bacillus migulanus</name>
    <dbReference type="NCBI Taxonomy" id="47500"/>
    <lineage>
        <taxon>Bacteria</taxon>
        <taxon>Bacillati</taxon>
        <taxon>Bacillota</taxon>
        <taxon>Bacilli</taxon>
        <taxon>Bacillales</taxon>
        <taxon>Paenibacillaceae</taxon>
        <taxon>Aneurinibacillus group</taxon>
        <taxon>Aneurinibacillus</taxon>
    </lineage>
</organism>
<gene>
    <name evidence="2" type="ORF">SAMN04487909_101427</name>
</gene>
<dbReference type="AlphaFoldDB" id="A0A1G8HJA4"/>
<reference evidence="2 3" key="1">
    <citation type="submission" date="2016-10" db="EMBL/GenBank/DDBJ databases">
        <authorList>
            <person name="de Groot N.N."/>
        </authorList>
    </citation>
    <scope>NUCLEOTIDE SEQUENCE [LARGE SCALE GENOMIC DNA]</scope>
    <source>
        <strain evidence="2 3">DSM 2895</strain>
    </source>
</reference>
<accession>A0A1G8HJA4</accession>
<dbReference type="Proteomes" id="UP000182836">
    <property type="component" value="Unassembled WGS sequence"/>
</dbReference>
<sequence>MEQNKRQHFRQTFPKPLCAEMTIVRIKGNQINTNRTKTCILDIGPGGLRFLTSLKIPVNPYIVLEFQTRIMDRNLSFHGYIVRKIEGRDEFHEYGVKFVLEETERMELTMLLNALAIRMRRYVKPASCQFCTLDDHKQCLRGFDTPPSPPDQPHPFASA</sequence>
<evidence type="ECO:0000259" key="1">
    <source>
        <dbReference type="Pfam" id="PF07238"/>
    </source>
</evidence>
<feature type="domain" description="PilZ" evidence="1">
    <location>
        <begin position="4"/>
        <end position="109"/>
    </location>
</feature>
<dbReference type="OrthoDB" id="1908709at2"/>
<dbReference type="RefSeq" id="WP_052812342.1">
    <property type="nucleotide sequence ID" value="NZ_BJOA01000004.1"/>
</dbReference>
<dbReference type="Pfam" id="PF07238">
    <property type="entry name" value="PilZ"/>
    <property type="match status" value="1"/>
</dbReference>
<evidence type="ECO:0000313" key="2">
    <source>
        <dbReference type="EMBL" id="SDI06777.1"/>
    </source>
</evidence>
<dbReference type="InterPro" id="IPR009875">
    <property type="entry name" value="PilZ_domain"/>
</dbReference>